<evidence type="ECO:0000313" key="2">
    <source>
        <dbReference type="EMBL" id="MEM4988737.1"/>
    </source>
</evidence>
<gene>
    <name evidence="2" type="ORF">V8G57_15195</name>
</gene>
<feature type="compositionally biased region" description="Basic and acidic residues" evidence="1">
    <location>
        <begin position="91"/>
        <end position="102"/>
    </location>
</feature>
<evidence type="ECO:0000313" key="3">
    <source>
        <dbReference type="Proteomes" id="UP001495910"/>
    </source>
</evidence>
<accession>A0ABU9PXI9</accession>
<reference evidence="2 3" key="1">
    <citation type="submission" date="2024-02" db="EMBL/GenBank/DDBJ databases">
        <title>Draft genome sequence of Collimonas sp. strain H4R21, an effective mineral-weathering bacterial strain isolated from the beech rhizosphere.</title>
        <authorList>
            <person name="Morin E."/>
            <person name="Uroz S."/>
            <person name="Leveau J.H.J."/>
            <person name="Kumar R."/>
            <person name="Rey M.W."/>
            <person name="Pham J."/>
        </authorList>
    </citation>
    <scope>NUCLEOTIDE SEQUENCE [LARGE SCALE GENOMIC DNA]</scope>
    <source>
        <strain evidence="2 3">H4R21</strain>
    </source>
</reference>
<protein>
    <submittedName>
        <fullName evidence="2">Uncharacterized protein</fullName>
    </submittedName>
</protein>
<evidence type="ECO:0000256" key="1">
    <source>
        <dbReference type="SAM" id="MobiDB-lite"/>
    </source>
</evidence>
<feature type="compositionally biased region" description="Basic and acidic residues" evidence="1">
    <location>
        <begin position="112"/>
        <end position="145"/>
    </location>
</feature>
<feature type="compositionally biased region" description="Low complexity" evidence="1">
    <location>
        <begin position="64"/>
        <end position="75"/>
    </location>
</feature>
<proteinExistence type="predicted"/>
<dbReference type="Proteomes" id="UP001495910">
    <property type="component" value="Unassembled WGS sequence"/>
</dbReference>
<organism evidence="2 3">
    <name type="scientific">Collimonas rhizosphaerae</name>
    <dbReference type="NCBI Taxonomy" id="3126357"/>
    <lineage>
        <taxon>Bacteria</taxon>
        <taxon>Pseudomonadati</taxon>
        <taxon>Pseudomonadota</taxon>
        <taxon>Betaproteobacteria</taxon>
        <taxon>Burkholderiales</taxon>
        <taxon>Oxalobacteraceae</taxon>
        <taxon>Collimonas</taxon>
    </lineage>
</organism>
<name>A0ABU9PXI9_9BURK</name>
<dbReference type="RefSeq" id="WP_342830071.1">
    <property type="nucleotide sequence ID" value="NZ_JBANDC010000010.1"/>
</dbReference>
<keyword evidence="3" id="KW-1185">Reference proteome</keyword>
<feature type="region of interest" description="Disordered" evidence="1">
    <location>
        <begin position="64"/>
        <end position="145"/>
    </location>
</feature>
<sequence length="145" mass="15646">MQQGMPAIFRGDALSCLAHKTDPDLQLTLIHHLYKGLDMKNIHILVLPIAALLCVNLAQAQTTAPAEGAAPAATTSVDTRAALTDPLVQKRQADSEAKAEYKAKKKTAKANMKVEKAEAKSDLKEEKQESTKARDKAMAADPMPK</sequence>
<comment type="caution">
    <text evidence="2">The sequence shown here is derived from an EMBL/GenBank/DDBJ whole genome shotgun (WGS) entry which is preliminary data.</text>
</comment>
<dbReference type="EMBL" id="JBANDC010000010">
    <property type="protein sequence ID" value="MEM4988737.1"/>
    <property type="molecule type" value="Genomic_DNA"/>
</dbReference>